<dbReference type="RefSeq" id="WP_139601787.1">
    <property type="nucleotide sequence ID" value="NZ_VDCQ01000009.1"/>
</dbReference>
<reference evidence="1 2" key="1">
    <citation type="submission" date="2019-05" db="EMBL/GenBank/DDBJ databases">
        <title>We sequenced the genome of Paenibacillus hemerocallicola KCTC 33185 for further insight into its adaptation and study the phylogeny of Paenibacillus.</title>
        <authorList>
            <person name="Narsing Rao M.P."/>
        </authorList>
    </citation>
    <scope>NUCLEOTIDE SEQUENCE [LARGE SCALE GENOMIC DNA]</scope>
    <source>
        <strain evidence="1 2">KCTC 33185</strain>
    </source>
</reference>
<protein>
    <recommendedName>
        <fullName evidence="3">Copper amine oxidase-like N-terminal domain-containing protein</fullName>
    </recommendedName>
</protein>
<evidence type="ECO:0000313" key="2">
    <source>
        <dbReference type="Proteomes" id="UP000307943"/>
    </source>
</evidence>
<accession>A0A5C4TC66</accession>
<name>A0A5C4TC66_9BACL</name>
<dbReference type="AlphaFoldDB" id="A0A5C4TC66"/>
<organism evidence="1 2">
    <name type="scientific">Paenibacillus hemerocallicola</name>
    <dbReference type="NCBI Taxonomy" id="1172614"/>
    <lineage>
        <taxon>Bacteria</taxon>
        <taxon>Bacillati</taxon>
        <taxon>Bacillota</taxon>
        <taxon>Bacilli</taxon>
        <taxon>Bacillales</taxon>
        <taxon>Paenibacillaceae</taxon>
        <taxon>Paenibacillus</taxon>
    </lineage>
</organism>
<gene>
    <name evidence="1" type="ORF">FE784_08865</name>
</gene>
<evidence type="ECO:0008006" key="3">
    <source>
        <dbReference type="Google" id="ProtNLM"/>
    </source>
</evidence>
<proteinExistence type="predicted"/>
<comment type="caution">
    <text evidence="1">The sequence shown here is derived from an EMBL/GenBank/DDBJ whole genome shotgun (WGS) entry which is preliminary data.</text>
</comment>
<keyword evidence="2" id="KW-1185">Reference proteome</keyword>
<dbReference type="OrthoDB" id="2625533at2"/>
<evidence type="ECO:0000313" key="1">
    <source>
        <dbReference type="EMBL" id="TNJ66668.1"/>
    </source>
</evidence>
<dbReference type="EMBL" id="VDCQ01000009">
    <property type="protein sequence ID" value="TNJ66668.1"/>
    <property type="molecule type" value="Genomic_DNA"/>
</dbReference>
<dbReference type="Proteomes" id="UP000307943">
    <property type="component" value="Unassembled WGS sequence"/>
</dbReference>
<sequence length="217" mass="23996">MKKYLIGALFGFLLSLSISVYGEEVKSVIGAVIDGELPVSVNGEKLGNRAITIAGTSYLPVREFAEKVGYDVAFAAASGISLERKPFDLLDPINVGKEFLTKKSVELGAFQIDGKTANAQEIKKLNQSKMHIRIQREVFKNNDFLASNAIFYNDIQKSEKIEYLQYILNAMEKNLEQIKTSASKSELETYEKYVSSLQNELTKTLQTAPSANEPAVG</sequence>